<feature type="transmembrane region" description="Helical" evidence="5">
    <location>
        <begin position="154"/>
        <end position="174"/>
    </location>
</feature>
<accession>A0A367FDJ4</accession>
<dbReference type="CDD" id="cd17324">
    <property type="entry name" value="MFS_NepI_like"/>
    <property type="match status" value="1"/>
</dbReference>
<feature type="transmembrane region" description="Helical" evidence="5">
    <location>
        <begin position="292"/>
        <end position="311"/>
    </location>
</feature>
<feature type="transmembrane region" description="Helical" evidence="5">
    <location>
        <begin position="332"/>
        <end position="350"/>
    </location>
</feature>
<dbReference type="InterPro" id="IPR011701">
    <property type="entry name" value="MFS"/>
</dbReference>
<feature type="transmembrane region" description="Helical" evidence="5">
    <location>
        <begin position="123"/>
        <end position="142"/>
    </location>
</feature>
<evidence type="ECO:0000256" key="2">
    <source>
        <dbReference type="ARBA" id="ARBA00022692"/>
    </source>
</evidence>
<comment type="subcellular location">
    <subcellularLocation>
        <location evidence="1">Cell membrane</location>
        <topology evidence="1">Multi-pass membrane protein</topology>
    </subcellularLocation>
</comment>
<dbReference type="InterPro" id="IPR036259">
    <property type="entry name" value="MFS_trans_sf"/>
</dbReference>
<feature type="transmembrane region" description="Helical" evidence="5">
    <location>
        <begin position="233"/>
        <end position="255"/>
    </location>
</feature>
<dbReference type="Proteomes" id="UP000253094">
    <property type="component" value="Unassembled WGS sequence"/>
</dbReference>
<dbReference type="PANTHER" id="PTHR42910">
    <property type="entry name" value="TRANSPORTER SCO4007-RELATED"/>
    <property type="match status" value="1"/>
</dbReference>
<evidence type="ECO:0000313" key="7">
    <source>
        <dbReference type="EMBL" id="RCG27989.1"/>
    </source>
</evidence>
<dbReference type="PROSITE" id="PS50850">
    <property type="entry name" value="MFS"/>
    <property type="match status" value="1"/>
</dbReference>
<evidence type="ECO:0000256" key="5">
    <source>
        <dbReference type="SAM" id="Phobius"/>
    </source>
</evidence>
<comment type="caution">
    <text evidence="7">The sequence shown here is derived from an EMBL/GenBank/DDBJ whole genome shotgun (WGS) entry which is preliminary data.</text>
</comment>
<feature type="transmembrane region" description="Helical" evidence="5">
    <location>
        <begin position="267"/>
        <end position="286"/>
    </location>
</feature>
<proteinExistence type="predicted"/>
<dbReference type="Pfam" id="PF07690">
    <property type="entry name" value="MFS_1"/>
    <property type="match status" value="1"/>
</dbReference>
<dbReference type="InterPro" id="IPR020846">
    <property type="entry name" value="MFS_dom"/>
</dbReference>
<evidence type="ECO:0000259" key="6">
    <source>
        <dbReference type="PROSITE" id="PS50850"/>
    </source>
</evidence>
<reference evidence="7 8" key="1">
    <citation type="submission" date="2018-06" db="EMBL/GenBank/DDBJ databases">
        <title>Sphaerisporangium craniellae sp. nov., isolated from a marine sponge in the South China Sea.</title>
        <authorList>
            <person name="Li L."/>
        </authorList>
    </citation>
    <scope>NUCLEOTIDE SEQUENCE [LARGE SCALE GENOMIC DNA]</scope>
    <source>
        <strain evidence="7 8">CCTCC AA 208026</strain>
    </source>
</reference>
<evidence type="ECO:0000256" key="3">
    <source>
        <dbReference type="ARBA" id="ARBA00022989"/>
    </source>
</evidence>
<feature type="transmembrane region" description="Helical" evidence="5">
    <location>
        <begin position="68"/>
        <end position="88"/>
    </location>
</feature>
<dbReference type="GO" id="GO:0022857">
    <property type="term" value="F:transmembrane transporter activity"/>
    <property type="evidence" value="ECO:0007669"/>
    <property type="project" value="InterPro"/>
</dbReference>
<dbReference type="OrthoDB" id="9815356at2"/>
<gene>
    <name evidence="7" type="ORF">DQ384_25600</name>
</gene>
<feature type="transmembrane region" description="Helical" evidence="5">
    <location>
        <begin position="206"/>
        <end position="227"/>
    </location>
</feature>
<evidence type="ECO:0000256" key="4">
    <source>
        <dbReference type="ARBA" id="ARBA00023136"/>
    </source>
</evidence>
<keyword evidence="2 5" id="KW-0812">Transmembrane</keyword>
<feature type="domain" description="Major facilitator superfamily (MFS) profile" evidence="6">
    <location>
        <begin position="1"/>
        <end position="375"/>
    </location>
</feature>
<dbReference type="GO" id="GO:0005886">
    <property type="term" value="C:plasma membrane"/>
    <property type="evidence" value="ECO:0007669"/>
    <property type="project" value="UniProtKB-SubCell"/>
</dbReference>
<name>A0A367FDJ4_9ACTN</name>
<organism evidence="7 8">
    <name type="scientific">Sphaerisporangium album</name>
    <dbReference type="NCBI Taxonomy" id="509200"/>
    <lineage>
        <taxon>Bacteria</taxon>
        <taxon>Bacillati</taxon>
        <taxon>Actinomycetota</taxon>
        <taxon>Actinomycetes</taxon>
        <taxon>Streptosporangiales</taxon>
        <taxon>Streptosporangiaceae</taxon>
        <taxon>Sphaerisporangium</taxon>
    </lineage>
</organism>
<feature type="transmembrane region" description="Helical" evidence="5">
    <location>
        <begin position="94"/>
        <end position="116"/>
    </location>
</feature>
<evidence type="ECO:0000256" key="1">
    <source>
        <dbReference type="ARBA" id="ARBA00004651"/>
    </source>
</evidence>
<keyword evidence="8" id="KW-1185">Reference proteome</keyword>
<feature type="transmembrane region" description="Helical" evidence="5">
    <location>
        <begin position="37"/>
        <end position="56"/>
    </location>
</feature>
<dbReference type="Gene3D" id="1.20.1250.20">
    <property type="entry name" value="MFS general substrate transporter like domains"/>
    <property type="match status" value="1"/>
</dbReference>
<keyword evidence="3 5" id="KW-1133">Transmembrane helix</keyword>
<dbReference type="PANTHER" id="PTHR42910:SF1">
    <property type="entry name" value="MAJOR FACILITATOR SUPERFAMILY (MFS) PROFILE DOMAIN-CONTAINING PROTEIN"/>
    <property type="match status" value="1"/>
</dbReference>
<protein>
    <submittedName>
        <fullName evidence="7">MFS transporter</fullName>
    </submittedName>
</protein>
<feature type="transmembrane region" description="Helical" evidence="5">
    <location>
        <begin position="356"/>
        <end position="374"/>
    </location>
</feature>
<sequence length="399" mass="40749">MVFILALACGVSVANVYFAQAISPLIASGLGVSQDSAALVTTATQVGYAAGLFLLVPLGDRVRHRPLIVTLLLLTGLGLTAASLAPALGFLVGASAVVGITTVVPQIIIPMAAGLVPDGRRGALVGTLLGGLLAGVLLARTFGGVVGEWLGWRGPYIVAAGLALVLAAVLAVTVPTTAPTSRERYPSLLAATLRLLRTEPDLRRSVFYQAMLFAGFSAAWTSLALLIDGPVYGFGAQVVGLIALAGAGAVFCTPVAGRWVDRKGPEVVTLVCVLGAIVAAGVLVAGSLGGGVGLAAVILGMLLLDIAVQCGQVANQARIFALRPEARSRLNTVYMTGTFTGASVGSWLGVRAFMLWGWYAVCGLVATLALLALLRHTLRRSTQGAAAQAPHRTEAPTSP</sequence>
<dbReference type="EMBL" id="QOIL01000015">
    <property type="protein sequence ID" value="RCG27989.1"/>
    <property type="molecule type" value="Genomic_DNA"/>
</dbReference>
<keyword evidence="4 5" id="KW-0472">Membrane</keyword>
<dbReference type="AlphaFoldDB" id="A0A367FDJ4"/>
<evidence type="ECO:0000313" key="8">
    <source>
        <dbReference type="Proteomes" id="UP000253094"/>
    </source>
</evidence>
<dbReference type="SUPFAM" id="SSF103473">
    <property type="entry name" value="MFS general substrate transporter"/>
    <property type="match status" value="1"/>
</dbReference>